<evidence type="ECO:0000313" key="2">
    <source>
        <dbReference type="EMBL" id="CAK9030182.1"/>
    </source>
</evidence>
<comment type="caution">
    <text evidence="2">The sequence shown here is derived from an EMBL/GenBank/DDBJ whole genome shotgun (WGS) entry which is preliminary data.</text>
</comment>
<proteinExistence type="predicted"/>
<feature type="region of interest" description="Disordered" evidence="1">
    <location>
        <begin position="102"/>
        <end position="135"/>
    </location>
</feature>
<reference evidence="2 3" key="1">
    <citation type="submission" date="2024-02" db="EMBL/GenBank/DDBJ databases">
        <authorList>
            <person name="Chen Y."/>
            <person name="Shah S."/>
            <person name="Dougan E. K."/>
            <person name="Thang M."/>
            <person name="Chan C."/>
        </authorList>
    </citation>
    <scope>NUCLEOTIDE SEQUENCE [LARGE SCALE GENOMIC DNA]</scope>
</reference>
<protein>
    <submittedName>
        <fullName evidence="2">Uncharacterized protein</fullName>
    </submittedName>
</protein>
<sequence>MCYHQRLCVWQPASELHIAPMAACDRRQLLAARRAGSCSEAEILPKTRTVHELLQSQRDLVVGCEPLATKKVAATNPDHAKGMHTPPRQSTRKMISGVTTTLAETPEKPRHPRHHSQTQQTHQKSSWPDDFPKNVHQQSQMNADAMEFMPGSCVMPPFIPSVNHKFWVPSMPVPMPMPPMLCSMEMHGTALDEISGPLGMDNVWELSTLSTYLTASESSPKDEVVDDDTVEDLAEGRLLKLTSCLLRILMQPSVLQTSDLMKIIEHQLGEVHGSGPWLQRDLKKVCFSCSDLALLDTRLCALLQRLPPEVLLKLPKQCKLNLSWDHTGTKWSFKEPPELRRLIRKQTSRSSSHFTITSQRFCMSVQLDQIRLKGGVACLHGLDSTNPEVAATLTGKGYGRCCAQGDTEATTIIWDRGLWTFCGSHESGSFLAVDLKSKEKVVRVAGIRPSLEHCCDASFGDFLRDDCLPVVVCADLSLVGGTSSAGLVPVLLGLHSAMFEILGHEVSVPQPGTGAFPQPSGIFFRGVAPVAALSGYTEGYLATCDPGMLNFQTNFPEGQAFLLAEFSWGASEPNTLGG</sequence>
<dbReference type="Proteomes" id="UP001642484">
    <property type="component" value="Unassembled WGS sequence"/>
</dbReference>
<evidence type="ECO:0000313" key="3">
    <source>
        <dbReference type="Proteomes" id="UP001642484"/>
    </source>
</evidence>
<dbReference type="EMBL" id="CAXAMN010009924">
    <property type="protein sequence ID" value="CAK9030182.1"/>
    <property type="molecule type" value="Genomic_DNA"/>
</dbReference>
<gene>
    <name evidence="2" type="ORF">CCMP2556_LOCUS17774</name>
</gene>
<evidence type="ECO:0000256" key="1">
    <source>
        <dbReference type="SAM" id="MobiDB-lite"/>
    </source>
</evidence>
<name>A0ABP0KUF3_9DINO</name>
<organism evidence="2 3">
    <name type="scientific">Durusdinium trenchii</name>
    <dbReference type="NCBI Taxonomy" id="1381693"/>
    <lineage>
        <taxon>Eukaryota</taxon>
        <taxon>Sar</taxon>
        <taxon>Alveolata</taxon>
        <taxon>Dinophyceae</taxon>
        <taxon>Suessiales</taxon>
        <taxon>Symbiodiniaceae</taxon>
        <taxon>Durusdinium</taxon>
    </lineage>
</organism>
<accession>A0ABP0KUF3</accession>
<keyword evidence="3" id="KW-1185">Reference proteome</keyword>